<name>A0A382CTX8_9ZZZZ</name>
<organism evidence="1">
    <name type="scientific">marine metagenome</name>
    <dbReference type="NCBI Taxonomy" id="408172"/>
    <lineage>
        <taxon>unclassified sequences</taxon>
        <taxon>metagenomes</taxon>
        <taxon>ecological metagenomes</taxon>
    </lineage>
</organism>
<sequence length="98" mass="10679">MSTFQAGILASSLIVAALLVQSGEMEGQVRPPVLLNEVECQQTFDATGEFLGIAASLISESERLRPTNPEMADQRFDGFVKFSALAESYSTIFSVWCK</sequence>
<reference evidence="1" key="1">
    <citation type="submission" date="2018-05" db="EMBL/GenBank/DDBJ databases">
        <authorList>
            <person name="Lanie J.A."/>
            <person name="Ng W.-L."/>
            <person name="Kazmierczak K.M."/>
            <person name="Andrzejewski T.M."/>
            <person name="Davidsen T.M."/>
            <person name="Wayne K.J."/>
            <person name="Tettelin H."/>
            <person name="Glass J.I."/>
            <person name="Rusch D."/>
            <person name="Podicherti R."/>
            <person name="Tsui H.-C.T."/>
            <person name="Winkler M.E."/>
        </authorList>
    </citation>
    <scope>NUCLEOTIDE SEQUENCE</scope>
</reference>
<dbReference type="AlphaFoldDB" id="A0A382CTX8"/>
<accession>A0A382CTX8</accession>
<protein>
    <submittedName>
        <fullName evidence="1">Uncharacterized protein</fullName>
    </submittedName>
</protein>
<proteinExistence type="predicted"/>
<dbReference type="EMBL" id="UINC01035787">
    <property type="protein sequence ID" value="SVB28757.1"/>
    <property type="molecule type" value="Genomic_DNA"/>
</dbReference>
<gene>
    <name evidence="1" type="ORF">METZ01_LOCUS181611</name>
</gene>
<evidence type="ECO:0000313" key="1">
    <source>
        <dbReference type="EMBL" id="SVB28757.1"/>
    </source>
</evidence>